<gene>
    <name evidence="1" type="ORF">H3Bulk41426_000002</name>
</gene>
<sequence>MALTDPQKIKIGATETTLPRVSTGNKESVYESADGLITLKLSTVESRRNRQTVRVDLSKITPDPFIPTQNTEVSMSVYIVVDRPTVGYTNKEAKEAVEGLLTLSSASTYALIEKLLARES</sequence>
<dbReference type="EMBL" id="MN032762">
    <property type="protein sequence ID" value="QDH86564.1"/>
    <property type="molecule type" value="Genomic_RNA"/>
</dbReference>
<name>A0A514CYY4_9VIRU</name>
<evidence type="ECO:0000313" key="1">
    <source>
        <dbReference type="EMBL" id="QDH86564.1"/>
    </source>
</evidence>
<organism evidence="1">
    <name type="scientific">Leviviridae sp</name>
    <dbReference type="NCBI Taxonomy" id="2027243"/>
    <lineage>
        <taxon>Viruses</taxon>
        <taxon>Riboviria</taxon>
        <taxon>Orthornavirae</taxon>
        <taxon>Lenarviricota</taxon>
        <taxon>Leviviricetes</taxon>
        <taxon>Norzivirales</taxon>
        <taxon>Fiersviridae</taxon>
    </lineage>
</organism>
<reference evidence="1" key="1">
    <citation type="submission" date="2019-05" db="EMBL/GenBank/DDBJ databases">
        <title>Metatranscriptomic reconstruction reveals RNA viruses with the potential to shape carbon cycling in soil.</title>
        <authorList>
            <person name="Starr E.P."/>
            <person name="Nuccio E."/>
            <person name="Pett-Ridge J."/>
            <person name="Banfield J.F."/>
            <person name="Firestone M.K."/>
        </authorList>
    </citation>
    <scope>NUCLEOTIDE SEQUENCE</scope>
    <source>
        <strain evidence="1">H3_Bulk_41_scaffold_426</strain>
    </source>
</reference>
<proteinExistence type="predicted"/>
<protein>
    <submittedName>
        <fullName evidence="1">Uncharacterized protein</fullName>
    </submittedName>
</protein>
<accession>A0A514CYY4</accession>